<keyword evidence="2 3" id="KW-0690">Ribosome biogenesis</keyword>
<proteinExistence type="inferred from homology"/>
<gene>
    <name evidence="3 5" type="primary">rimP</name>
    <name evidence="5" type="ORF">PMH09_19740</name>
</gene>
<evidence type="ECO:0000259" key="4">
    <source>
        <dbReference type="Pfam" id="PF02576"/>
    </source>
</evidence>
<dbReference type="InterPro" id="IPR028998">
    <property type="entry name" value="RimP_C"/>
</dbReference>
<evidence type="ECO:0000256" key="3">
    <source>
        <dbReference type="HAMAP-Rule" id="MF_01077"/>
    </source>
</evidence>
<keyword evidence="1 3" id="KW-0963">Cytoplasm</keyword>
<feature type="domain" description="Ribosome maturation factor RimP N-terminal" evidence="4">
    <location>
        <begin position="13"/>
        <end position="84"/>
    </location>
</feature>
<dbReference type="RefSeq" id="WP_283760065.1">
    <property type="nucleotide sequence ID" value="NZ_JAQOSQ010000034.1"/>
</dbReference>
<evidence type="ECO:0000256" key="2">
    <source>
        <dbReference type="ARBA" id="ARBA00022517"/>
    </source>
</evidence>
<comment type="function">
    <text evidence="3">Required for maturation of 30S ribosomal subunits.</text>
</comment>
<dbReference type="InterPro" id="IPR035956">
    <property type="entry name" value="RimP_N_sf"/>
</dbReference>
<dbReference type="SUPFAM" id="SSF74942">
    <property type="entry name" value="YhbC-like, C-terminal domain"/>
    <property type="match status" value="1"/>
</dbReference>
<dbReference type="Pfam" id="PF02576">
    <property type="entry name" value="RimP_N"/>
    <property type="match status" value="1"/>
</dbReference>
<dbReference type="Proteomes" id="UP001232992">
    <property type="component" value="Unassembled WGS sequence"/>
</dbReference>
<dbReference type="PANTHER" id="PTHR33867">
    <property type="entry name" value="RIBOSOME MATURATION FACTOR RIMP"/>
    <property type="match status" value="1"/>
</dbReference>
<evidence type="ECO:0000313" key="5">
    <source>
        <dbReference type="EMBL" id="MDJ1185423.1"/>
    </source>
</evidence>
<dbReference type="InterPro" id="IPR028989">
    <property type="entry name" value="RimP_N"/>
</dbReference>
<protein>
    <recommendedName>
        <fullName evidence="3">Ribosome maturation factor RimP</fullName>
    </recommendedName>
</protein>
<accession>A0ABT7C434</accession>
<dbReference type="PANTHER" id="PTHR33867:SF1">
    <property type="entry name" value="RIBOSOME MATURATION FACTOR RIMP"/>
    <property type="match status" value="1"/>
</dbReference>
<dbReference type="InterPro" id="IPR003728">
    <property type="entry name" value="Ribosome_maturation_RimP"/>
</dbReference>
<sequence length="150" mass="16870">MVHPVIEKVIELATPVAENLGLELVGATFQTNHNPPILRVDIRNPKQDTGLDECEQMSHHLETALEESQLIPQAYVLEISSPGISKRLQSDRDFIAFKGFPVLAATDPPYKGQTQWEGTLSHRDETTVYLNQKGRNIAIPRDAIAWVEFR</sequence>
<comment type="subcellular location">
    <subcellularLocation>
        <location evidence="3">Cytoplasm</location>
    </subcellularLocation>
</comment>
<reference evidence="5 6" key="1">
    <citation type="submission" date="2023-01" db="EMBL/GenBank/DDBJ databases">
        <title>Novel diversity within Roseofilum (Cyanobacteria; Desertifilaceae) from marine benthic mats with descriptions of four novel species.</title>
        <authorList>
            <person name="Wang Y."/>
            <person name="Berthold D.E."/>
            <person name="Hu J."/>
            <person name="Lefler F.W."/>
            <person name="Laughinghouse H.D. IV."/>
        </authorList>
    </citation>
    <scope>NUCLEOTIDE SEQUENCE [LARGE SCALE GENOMIC DNA]</scope>
    <source>
        <strain evidence="5 6">BLCC-M143</strain>
    </source>
</reference>
<organism evidence="5 6">
    <name type="scientific">Roseofilum casamattae BLCC-M143</name>
    <dbReference type="NCBI Taxonomy" id="3022442"/>
    <lineage>
        <taxon>Bacteria</taxon>
        <taxon>Bacillati</taxon>
        <taxon>Cyanobacteriota</taxon>
        <taxon>Cyanophyceae</taxon>
        <taxon>Desertifilales</taxon>
        <taxon>Desertifilaceae</taxon>
        <taxon>Roseofilum</taxon>
        <taxon>Roseofilum casamattae</taxon>
    </lineage>
</organism>
<comment type="caution">
    <text evidence="5">The sequence shown here is derived from an EMBL/GenBank/DDBJ whole genome shotgun (WGS) entry which is preliminary data.</text>
</comment>
<evidence type="ECO:0000313" key="6">
    <source>
        <dbReference type="Proteomes" id="UP001232992"/>
    </source>
</evidence>
<name>A0ABT7C434_9CYAN</name>
<comment type="similarity">
    <text evidence="3">Belongs to the RimP family.</text>
</comment>
<dbReference type="SUPFAM" id="SSF75420">
    <property type="entry name" value="YhbC-like, N-terminal domain"/>
    <property type="match status" value="1"/>
</dbReference>
<keyword evidence="6" id="KW-1185">Reference proteome</keyword>
<dbReference type="HAMAP" id="MF_01077">
    <property type="entry name" value="RimP"/>
    <property type="match status" value="1"/>
</dbReference>
<dbReference type="NCBIfam" id="NF000935">
    <property type="entry name" value="PRK00092.3-3"/>
    <property type="match status" value="1"/>
</dbReference>
<evidence type="ECO:0000256" key="1">
    <source>
        <dbReference type="ARBA" id="ARBA00022490"/>
    </source>
</evidence>
<dbReference type="Gene3D" id="3.30.300.70">
    <property type="entry name" value="RimP-like superfamily, N-terminal"/>
    <property type="match status" value="1"/>
</dbReference>
<dbReference type="CDD" id="cd01734">
    <property type="entry name" value="YlxS_C"/>
    <property type="match status" value="1"/>
</dbReference>
<dbReference type="EMBL" id="JAQOSQ010000034">
    <property type="protein sequence ID" value="MDJ1185423.1"/>
    <property type="molecule type" value="Genomic_DNA"/>
</dbReference>
<dbReference type="InterPro" id="IPR036847">
    <property type="entry name" value="RimP_C_sf"/>
</dbReference>